<reference evidence="1 2" key="1">
    <citation type="submission" date="2024-02" db="EMBL/GenBank/DDBJ databases">
        <authorList>
            <person name="Vignale AGUSTIN F."/>
            <person name="Sosa J E."/>
            <person name="Modenutti C."/>
        </authorList>
    </citation>
    <scope>NUCLEOTIDE SEQUENCE [LARGE SCALE GENOMIC DNA]</scope>
</reference>
<evidence type="ECO:0000313" key="2">
    <source>
        <dbReference type="Proteomes" id="UP001642360"/>
    </source>
</evidence>
<feature type="non-terminal residue" evidence="1">
    <location>
        <position position="61"/>
    </location>
</feature>
<keyword evidence="2" id="KW-1185">Reference proteome</keyword>
<proteinExistence type="predicted"/>
<sequence length="61" mass="7158">METTEKIKLNSYKECESTTQSSRMKTNMHTCVIPVRGSIKRRIFAGFFRSLKLACRRIFRA</sequence>
<name>A0ABC8SUY7_9AQUA</name>
<gene>
    <name evidence="1" type="ORF">ILEXP_LOCUS29651</name>
</gene>
<comment type="caution">
    <text evidence="1">The sequence shown here is derived from an EMBL/GenBank/DDBJ whole genome shotgun (WGS) entry which is preliminary data.</text>
</comment>
<protein>
    <submittedName>
        <fullName evidence="1">Uncharacterized protein</fullName>
    </submittedName>
</protein>
<accession>A0ABC8SUY7</accession>
<dbReference type="AlphaFoldDB" id="A0ABC8SUY7"/>
<dbReference type="EMBL" id="CAUOFW020003591">
    <property type="protein sequence ID" value="CAK9160865.1"/>
    <property type="molecule type" value="Genomic_DNA"/>
</dbReference>
<organism evidence="1 2">
    <name type="scientific">Ilex paraguariensis</name>
    <name type="common">yerba mate</name>
    <dbReference type="NCBI Taxonomy" id="185542"/>
    <lineage>
        <taxon>Eukaryota</taxon>
        <taxon>Viridiplantae</taxon>
        <taxon>Streptophyta</taxon>
        <taxon>Embryophyta</taxon>
        <taxon>Tracheophyta</taxon>
        <taxon>Spermatophyta</taxon>
        <taxon>Magnoliopsida</taxon>
        <taxon>eudicotyledons</taxon>
        <taxon>Gunneridae</taxon>
        <taxon>Pentapetalae</taxon>
        <taxon>asterids</taxon>
        <taxon>campanulids</taxon>
        <taxon>Aquifoliales</taxon>
        <taxon>Aquifoliaceae</taxon>
        <taxon>Ilex</taxon>
    </lineage>
</organism>
<evidence type="ECO:0000313" key="1">
    <source>
        <dbReference type="EMBL" id="CAK9160865.1"/>
    </source>
</evidence>
<dbReference type="Proteomes" id="UP001642360">
    <property type="component" value="Unassembled WGS sequence"/>
</dbReference>